<reference evidence="5" key="1">
    <citation type="submission" date="2006-10" db="EMBL/GenBank/DDBJ databases">
        <title>Complete sequence of Solibacter usitatus Ellin6076.</title>
        <authorList>
            <consortium name="US DOE Joint Genome Institute"/>
            <person name="Copeland A."/>
            <person name="Lucas S."/>
            <person name="Lapidus A."/>
            <person name="Barry K."/>
            <person name="Detter J.C."/>
            <person name="Glavina del Rio T."/>
            <person name="Hammon N."/>
            <person name="Israni S."/>
            <person name="Dalin E."/>
            <person name="Tice H."/>
            <person name="Pitluck S."/>
            <person name="Thompson L.S."/>
            <person name="Brettin T."/>
            <person name="Bruce D."/>
            <person name="Han C."/>
            <person name="Tapia R."/>
            <person name="Gilna P."/>
            <person name="Schmutz J."/>
            <person name="Larimer F."/>
            <person name="Land M."/>
            <person name="Hauser L."/>
            <person name="Kyrpides N."/>
            <person name="Mikhailova N."/>
            <person name="Janssen P.H."/>
            <person name="Kuske C.R."/>
            <person name="Richardson P."/>
        </authorList>
    </citation>
    <scope>NUCLEOTIDE SEQUENCE</scope>
    <source>
        <strain evidence="5">Ellin6076</strain>
    </source>
</reference>
<evidence type="ECO:0000256" key="4">
    <source>
        <dbReference type="ARBA" id="ARBA00023172"/>
    </source>
</evidence>
<comment type="similarity">
    <text evidence="2">Belongs to the RmuC family.</text>
</comment>
<comment type="function">
    <text evidence="1">Involved in DNA recombination.</text>
</comment>
<organism evidence="5">
    <name type="scientific">Solibacter usitatus (strain Ellin6076)</name>
    <dbReference type="NCBI Taxonomy" id="234267"/>
    <lineage>
        <taxon>Bacteria</taxon>
        <taxon>Pseudomonadati</taxon>
        <taxon>Acidobacteriota</taxon>
        <taxon>Terriglobia</taxon>
        <taxon>Bryobacterales</taxon>
        <taxon>Solibacteraceae</taxon>
        <taxon>Candidatus Solibacter</taxon>
    </lineage>
</organism>
<dbReference type="Pfam" id="PF02646">
    <property type="entry name" value="RmuC"/>
    <property type="match status" value="1"/>
</dbReference>
<evidence type="ECO:0000313" key="5">
    <source>
        <dbReference type="EMBL" id="ABJ88325.1"/>
    </source>
</evidence>
<gene>
    <name evidence="5" type="ordered locus">Acid_7416</name>
</gene>
<dbReference type="STRING" id="234267.Acid_7416"/>
<protein>
    <recommendedName>
        <fullName evidence="6">DNA recombination protein RmuC</fullName>
    </recommendedName>
</protein>
<dbReference type="EMBL" id="CP000473">
    <property type="protein sequence ID" value="ABJ88325.1"/>
    <property type="molecule type" value="Genomic_DNA"/>
</dbReference>
<evidence type="ECO:0000256" key="1">
    <source>
        <dbReference type="ARBA" id="ARBA00003416"/>
    </source>
</evidence>
<dbReference type="FunCoup" id="Q01PU5">
    <property type="interactions" value="125"/>
</dbReference>
<evidence type="ECO:0000256" key="2">
    <source>
        <dbReference type="ARBA" id="ARBA00009840"/>
    </source>
</evidence>
<dbReference type="KEGG" id="sus:Acid_7416"/>
<dbReference type="InParanoid" id="Q01PU5"/>
<name>Q01PU5_SOLUE</name>
<evidence type="ECO:0000256" key="3">
    <source>
        <dbReference type="ARBA" id="ARBA00023054"/>
    </source>
</evidence>
<dbReference type="OrthoDB" id="370725at2"/>
<dbReference type="eggNOG" id="COG1322">
    <property type="taxonomic scope" value="Bacteria"/>
</dbReference>
<dbReference type="HOGENOM" id="CLU_024057_1_0_0"/>
<proteinExistence type="inferred from homology"/>
<dbReference type="AlphaFoldDB" id="Q01PU5"/>
<dbReference type="PANTHER" id="PTHR30563">
    <property type="entry name" value="DNA RECOMBINATION PROTEIN RMUC"/>
    <property type="match status" value="1"/>
</dbReference>
<keyword evidence="4" id="KW-0233">DNA recombination</keyword>
<dbReference type="PANTHER" id="PTHR30563:SF0">
    <property type="entry name" value="DNA RECOMBINATION PROTEIN RMUC"/>
    <property type="match status" value="1"/>
</dbReference>
<keyword evidence="3" id="KW-0175">Coiled coil</keyword>
<evidence type="ECO:0008006" key="6">
    <source>
        <dbReference type="Google" id="ProtNLM"/>
    </source>
</evidence>
<dbReference type="InterPro" id="IPR003798">
    <property type="entry name" value="DNA_recombination_RmuC"/>
</dbReference>
<accession>Q01PU5</accession>
<dbReference type="GO" id="GO:0006310">
    <property type="term" value="P:DNA recombination"/>
    <property type="evidence" value="ECO:0007669"/>
    <property type="project" value="UniProtKB-KW"/>
</dbReference>
<sequence length="413" mass="45577">MQNILPVLCFLAGFGLAWIIWRGRITAREADLNARLETERIATAEKLALLEETKQKFAGAFAALSADALARNNQAFLELANATLAKTQETARGDLELRQQAIAEMVTPVRESLDKVDHKIQELEKARAGAYSALNEQVRSLIETQTQLRGETGKLVTALRSPAARGRWGEIQLRRVVEMAGMLEHCDFSSQTTLFGEDGRLRPDLVVKLPAGKTIVVDAKTPLDGYLQAIEAQDEATRKARLADHARQVRGHMTALGRKSYWEQFDQAPEFAVLFLPGECFFSAALESDPTLIEIGVEQNIILATPTTLIALLRAVAYGWRQERLAQNAAEISALGKDLFKRLSDMGEHFSRVGLNLGRAVEAYNSAVGSLESRVMVSARRFAELKTAPMGVEIAALEPVEKNVRSLQNDILQ</sequence>